<comment type="similarity">
    <text evidence="7">Belongs to the chloroperoxidase family.</text>
</comment>
<dbReference type="KEGG" id="tasa:A1Q1_01522"/>
<feature type="signal peptide" evidence="8">
    <location>
        <begin position="1"/>
        <end position="17"/>
    </location>
</feature>
<proteinExistence type="inferred from homology"/>
<reference evidence="10 11" key="1">
    <citation type="journal article" date="2012" name="Eukaryot. Cell">
        <title>Draft genome sequence of CBS 2479, the standard type strain of Trichosporon asahii.</title>
        <authorList>
            <person name="Yang R.Y."/>
            <person name="Li H.T."/>
            <person name="Zhu H."/>
            <person name="Zhou G.P."/>
            <person name="Wang M."/>
            <person name="Wang L."/>
        </authorList>
    </citation>
    <scope>NUCLEOTIDE SEQUENCE [LARGE SCALE GENOMIC DNA]</scope>
    <source>
        <strain evidence="11">ATCC 90039 / CBS 2479 / JCM 2466 / KCTC 7840 / NCYC 2677 / UAMH 7654</strain>
    </source>
</reference>
<dbReference type="VEuPathDB" id="FungiDB:A1Q1_01522"/>
<evidence type="ECO:0000313" key="11">
    <source>
        <dbReference type="Proteomes" id="UP000002748"/>
    </source>
</evidence>
<dbReference type="GO" id="GO:0046872">
    <property type="term" value="F:metal ion binding"/>
    <property type="evidence" value="ECO:0007669"/>
    <property type="project" value="UniProtKB-KW"/>
</dbReference>
<dbReference type="PROSITE" id="PS51405">
    <property type="entry name" value="HEME_HALOPEROXIDASE"/>
    <property type="match status" value="1"/>
</dbReference>
<dbReference type="AlphaFoldDB" id="J4UDR9"/>
<dbReference type="InterPro" id="IPR000028">
    <property type="entry name" value="Chloroperoxidase"/>
</dbReference>
<evidence type="ECO:0000256" key="8">
    <source>
        <dbReference type="SAM" id="SignalP"/>
    </source>
</evidence>
<evidence type="ECO:0000256" key="4">
    <source>
        <dbReference type="ARBA" id="ARBA00022723"/>
    </source>
</evidence>
<dbReference type="OrthoDB" id="2594004at2759"/>
<evidence type="ECO:0000256" key="6">
    <source>
        <dbReference type="ARBA" id="ARBA00023004"/>
    </source>
</evidence>
<evidence type="ECO:0000313" key="10">
    <source>
        <dbReference type="EMBL" id="EJT49320.1"/>
    </source>
</evidence>
<dbReference type="RefSeq" id="XP_014180036.1">
    <property type="nucleotide sequence ID" value="XM_014324561.1"/>
</dbReference>
<evidence type="ECO:0000259" key="9">
    <source>
        <dbReference type="PROSITE" id="PS51405"/>
    </source>
</evidence>
<dbReference type="PANTHER" id="PTHR33577:SF16">
    <property type="entry name" value="HEME HALOPEROXIDASE FAMILY PROFILE DOMAIN-CONTAINING PROTEIN"/>
    <property type="match status" value="1"/>
</dbReference>
<dbReference type="InterPro" id="IPR036851">
    <property type="entry name" value="Chloroperoxidase-like_sf"/>
</dbReference>
<comment type="cofactor">
    <cofactor evidence="1">
        <name>heme b</name>
        <dbReference type="ChEBI" id="CHEBI:60344"/>
    </cofactor>
</comment>
<protein>
    <recommendedName>
        <fullName evidence="9">Heme haloperoxidase family profile domain-containing protein</fullName>
    </recommendedName>
</protein>
<evidence type="ECO:0000256" key="5">
    <source>
        <dbReference type="ARBA" id="ARBA00023002"/>
    </source>
</evidence>
<keyword evidence="3" id="KW-0349">Heme</keyword>
<evidence type="ECO:0000256" key="2">
    <source>
        <dbReference type="ARBA" id="ARBA00022559"/>
    </source>
</evidence>
<evidence type="ECO:0000256" key="7">
    <source>
        <dbReference type="ARBA" id="ARBA00025795"/>
    </source>
</evidence>
<accession>J4UDR9</accession>
<keyword evidence="2" id="KW-0575">Peroxidase</keyword>
<evidence type="ECO:0000256" key="3">
    <source>
        <dbReference type="ARBA" id="ARBA00022617"/>
    </source>
</evidence>
<keyword evidence="5" id="KW-0560">Oxidoreductase</keyword>
<gene>
    <name evidence="10" type="ORF">A1Q1_01522</name>
</gene>
<organism evidence="10 11">
    <name type="scientific">Trichosporon asahii var. asahii (strain ATCC 90039 / CBS 2479 / JCM 2466 / KCTC 7840 / NBRC 103889/ NCYC 2677 / UAMH 7654)</name>
    <name type="common">Yeast</name>
    <dbReference type="NCBI Taxonomy" id="1186058"/>
    <lineage>
        <taxon>Eukaryota</taxon>
        <taxon>Fungi</taxon>
        <taxon>Dikarya</taxon>
        <taxon>Basidiomycota</taxon>
        <taxon>Agaricomycotina</taxon>
        <taxon>Tremellomycetes</taxon>
        <taxon>Trichosporonales</taxon>
        <taxon>Trichosporonaceae</taxon>
        <taxon>Trichosporon</taxon>
    </lineage>
</organism>
<comment type="caution">
    <text evidence="10">The sequence shown here is derived from an EMBL/GenBank/DDBJ whole genome shotgun (WGS) entry which is preliminary data.</text>
</comment>
<keyword evidence="4" id="KW-0479">Metal-binding</keyword>
<dbReference type="HOGENOM" id="CLU_491066_0_0_1"/>
<dbReference type="Gene3D" id="1.10.489.10">
    <property type="entry name" value="Chloroperoxidase-like"/>
    <property type="match status" value="1"/>
</dbReference>
<feature type="chain" id="PRO_5003780493" description="Heme haloperoxidase family profile domain-containing protein" evidence="8">
    <location>
        <begin position="18"/>
        <end position="555"/>
    </location>
</feature>
<feature type="domain" description="Heme haloperoxidase family profile" evidence="9">
    <location>
        <begin position="292"/>
        <end position="475"/>
    </location>
</feature>
<name>J4UDR9_TRIAS</name>
<dbReference type="GeneID" id="25985036"/>
<dbReference type="Pfam" id="PF01328">
    <property type="entry name" value="Peroxidase_2"/>
    <property type="match status" value="1"/>
</dbReference>
<dbReference type="PANTHER" id="PTHR33577">
    <property type="entry name" value="STERIGMATOCYSTIN BIOSYNTHESIS PEROXIDASE STCC-RELATED"/>
    <property type="match status" value="1"/>
</dbReference>
<keyword evidence="8" id="KW-0732">Signal</keyword>
<dbReference type="Proteomes" id="UP000002748">
    <property type="component" value="Unassembled WGS sequence"/>
</dbReference>
<dbReference type="GO" id="GO:0004601">
    <property type="term" value="F:peroxidase activity"/>
    <property type="evidence" value="ECO:0007669"/>
    <property type="project" value="UniProtKB-KW"/>
</dbReference>
<dbReference type="EMBL" id="ALBS01000173">
    <property type="protein sequence ID" value="EJT49320.1"/>
    <property type="molecule type" value="Genomic_DNA"/>
</dbReference>
<sequence length="555" mass="59910">MRFALAATVALAASADAFPHMARHLQAHHDMVERAHADLDDRGLLDPIGDFFGNIENGISDIVNGVTGNIKGPTLNDLLGKLTQGRIPSLGDFIGGITNNLKGNGAGDNGNPTSLFDALTKSLTPDGKSLDFSKMDQAEYDSLKNVIGKLDLGDIGSKINLGNLGGIGDGNIDIGPFRQAVPKLGDGIDLGKLNLVAGLQQLGIRGMDFLTQLAGEFKTFNPVTMAQFALQIKQARDEIMRRAEANPEFGGWPSGLLMNEWAKNLSKDKIYDAYKLHRPDDEHGIWGGGEDPDHPYQAPGPDDVGFSMAPETASLLAFGAFTIKGDLWGPKLSIGGKSKYGGGVGLSNHGFFEGDASITRSDAVNGDCFSLNRTRYDIYRSEIAKHGDNGDINEMVCAVSRERAYLDSRSENPSFDFNPLRELVAYAESGFAMEVFRGASKRCTADTIEWFFDKERFPPNWKRRNVPVTMTELMTWGMLFQQIKPSNPGYNIAGQFVPIPKVPGTWTSFVSGGTVKMNACGLTSLFMTLLPVGAATFAIGNGILPVAKPGGFNCW</sequence>
<evidence type="ECO:0000256" key="1">
    <source>
        <dbReference type="ARBA" id="ARBA00001970"/>
    </source>
</evidence>
<keyword evidence="6" id="KW-0408">Iron</keyword>